<evidence type="ECO:0000313" key="5">
    <source>
        <dbReference type="EMBL" id="TGJ81848.1"/>
    </source>
</evidence>
<feature type="transmembrane region" description="Helical" evidence="2">
    <location>
        <begin position="505"/>
        <end position="522"/>
    </location>
</feature>
<keyword evidence="2" id="KW-0337">GPI-anchor biosynthesis</keyword>
<feature type="transmembrane region" description="Helical" evidence="2">
    <location>
        <begin position="886"/>
        <end position="912"/>
    </location>
</feature>
<evidence type="ECO:0000259" key="4">
    <source>
        <dbReference type="Pfam" id="PF19316"/>
    </source>
</evidence>
<organism evidence="5 6">
    <name type="scientific">Xylaria hypoxylon</name>
    <dbReference type="NCBI Taxonomy" id="37992"/>
    <lineage>
        <taxon>Eukaryota</taxon>
        <taxon>Fungi</taxon>
        <taxon>Dikarya</taxon>
        <taxon>Ascomycota</taxon>
        <taxon>Pezizomycotina</taxon>
        <taxon>Sordariomycetes</taxon>
        <taxon>Xylariomycetidae</taxon>
        <taxon>Xylariales</taxon>
        <taxon>Xylariaceae</taxon>
        <taxon>Xylaria</taxon>
    </lineage>
</organism>
<dbReference type="InterPro" id="IPR039527">
    <property type="entry name" value="PIGG/GPI7"/>
</dbReference>
<dbReference type="PANTHER" id="PTHR23072">
    <property type="entry name" value="PHOSPHATIDYLINOSITOL GLYCAN-RELATED"/>
    <property type="match status" value="1"/>
</dbReference>
<reference evidence="5 6" key="1">
    <citation type="submission" date="2019-03" db="EMBL/GenBank/DDBJ databases">
        <title>Draft genome sequence of Xylaria hypoxylon DSM 108379, a ubiquitous saprotrophic-parasitic fungi on hardwood.</title>
        <authorList>
            <person name="Buettner E."/>
            <person name="Leonhardt S."/>
            <person name="Gebauer A.M."/>
            <person name="Liers C."/>
            <person name="Hofrichter M."/>
            <person name="Kellner H."/>
        </authorList>
    </citation>
    <scope>NUCLEOTIDE SEQUENCE [LARGE SCALE GENOMIC DNA]</scope>
    <source>
        <strain evidence="5 6">DSM 108379</strain>
    </source>
</reference>
<keyword evidence="6" id="KW-1185">Reference proteome</keyword>
<evidence type="ECO:0000256" key="3">
    <source>
        <dbReference type="SAM" id="MobiDB-lite"/>
    </source>
</evidence>
<keyword evidence="2" id="KW-0256">Endoplasmic reticulum</keyword>
<name>A0A4Z0YP92_9PEZI</name>
<dbReference type="CDD" id="cd16024">
    <property type="entry name" value="GPI_EPT_2"/>
    <property type="match status" value="1"/>
</dbReference>
<accession>A0A4Z0YP92</accession>
<keyword evidence="2" id="KW-0812">Transmembrane</keyword>
<dbReference type="InterPro" id="IPR045687">
    <property type="entry name" value="PIGG/GPI7_C"/>
</dbReference>
<feature type="domain" description="GPI ethanolamine phosphate transferase 2 C-terminal" evidence="4">
    <location>
        <begin position="448"/>
        <end position="911"/>
    </location>
</feature>
<dbReference type="SUPFAM" id="SSF53649">
    <property type="entry name" value="Alkaline phosphatase-like"/>
    <property type="match status" value="1"/>
</dbReference>
<comment type="function">
    <text evidence="2">Ethanolamine phosphate transferase involved in glycosylphosphatidylinositol-anchor biosynthesis. Transfers ethanolamine phosphate to the GPI second mannose.</text>
</comment>
<evidence type="ECO:0000256" key="1">
    <source>
        <dbReference type="ARBA" id="ARBA00023180"/>
    </source>
</evidence>
<dbReference type="InterPro" id="IPR037674">
    <property type="entry name" value="PIG-G_N"/>
</dbReference>
<dbReference type="GO" id="GO:0005789">
    <property type="term" value="C:endoplasmic reticulum membrane"/>
    <property type="evidence" value="ECO:0007669"/>
    <property type="project" value="UniProtKB-SubCell"/>
</dbReference>
<dbReference type="AlphaFoldDB" id="A0A4Z0YP92"/>
<dbReference type="Pfam" id="PF19316">
    <property type="entry name" value="PIGO_PIGG"/>
    <property type="match status" value="1"/>
</dbReference>
<dbReference type="InterPro" id="IPR017850">
    <property type="entry name" value="Alkaline_phosphatase_core_sf"/>
</dbReference>
<comment type="subcellular location">
    <subcellularLocation>
        <location evidence="2">Endoplasmic reticulum membrane</location>
        <topology evidence="2">Multi-pass membrane protein</topology>
    </subcellularLocation>
</comment>
<dbReference type="EMBL" id="SKBN01000151">
    <property type="protein sequence ID" value="TGJ81848.1"/>
    <property type="molecule type" value="Genomic_DNA"/>
</dbReference>
<dbReference type="Proteomes" id="UP000297716">
    <property type="component" value="Unassembled WGS sequence"/>
</dbReference>
<dbReference type="OrthoDB" id="272139at2759"/>
<feature type="transmembrane region" description="Helical" evidence="2">
    <location>
        <begin position="642"/>
        <end position="659"/>
    </location>
</feature>
<gene>
    <name evidence="5" type="ORF">E0Z10_g6909</name>
</gene>
<sequence>MIFKSRTTSMLLLLLANTLIPLGTLMFMAGLFRSKPLLEATDFPSPSLEIRVHNAPFDKVVFMMVDALRTDFVFAKDGGFPFTQGLIRSGAAVPITALSAMPTLTLSRIKALTQGSSQSFLDAWLNVVNWPEDSRLDGGDTWLARLKASRDQKELVFHGIEEWVDLYPDVFDRIESFSSFQLPRLVNSDQNITRNLSNELARDDWTALVLHYLGLDCIAHSGGSRSAHMRPKQLEMDAVVRDIYTALIHEPYMQDTLLVLLGDHGMTAQGNHGGRLPEELAAATVFISPKLGNVTQPLRSSPLEIAEDYLYYSVVNQIDMVPTLSGLMGFAIPSTNAGIFIPDMLSAFDDDLKAMEFLLENAKQIHRALKISTKSSNKAIVLDDDKYSTGRRDDLGRTGDLWEAVLLAEKAWVDSPSNEAREHLKVSIYEASRFVAVAQSLLLISVDNISIGRLHVGVGCLVAAAMLAYASLPSLNFGSWSLFIAMTVHSATMFVPGLVEEEHHFWYWGSLLWLVFLSVLQTRRSGFGLAYLGLIGLHFMGQCVNKQGTTYSIAEHIDDLIFAHPVFLWIPALLSHLSAFVLISRNLRTALGRWVAVVVSLALCAAAFGFKLASTYSHNPESLSFVSEYVRELVATVPQDRLLQAFWTGLLACSLSFIWQRRGPYSPTSGFVAMTRIIELLNIYLRLQSRPKNLSLFLIFEYQLEVLLRMGLSPAETATTVVLLGQSAFYSMGRDNTIASLDLLNGFNGLGGSSVVRVVVQSFLSNWIGPVWWSLAGLRLLTSWHEGRHGPAIPTLQNGDDNSGHKTDHQNSSNDPKIDDAKTAEPALESAAKPQAVDVMVGTNAHYIEYLTMQTLFSALSSLALDLACMYIWGHEDLWNIYAPKFINAFLWVLFHQLIVNGTACSIIWFLVGN</sequence>
<feature type="transmembrane region" description="Helical" evidence="2">
    <location>
        <begin position="594"/>
        <end position="613"/>
    </location>
</feature>
<dbReference type="PANTHER" id="PTHR23072:SF0">
    <property type="entry name" value="GPI ETHANOLAMINE PHOSPHATE TRANSFERASE 2"/>
    <property type="match status" value="1"/>
</dbReference>
<protein>
    <recommendedName>
        <fullName evidence="2">GPI ethanolamine phosphate transferase 2</fullName>
    </recommendedName>
</protein>
<keyword evidence="1" id="KW-0325">Glycoprotein</keyword>
<comment type="caution">
    <text evidence="5">The sequence shown here is derived from an EMBL/GenBank/DDBJ whole genome shotgun (WGS) entry which is preliminary data.</text>
</comment>
<keyword evidence="2" id="KW-0808">Transferase</keyword>
<dbReference type="GO" id="GO:0051267">
    <property type="term" value="F:CP2 mannose-ethanolamine phosphotransferase activity"/>
    <property type="evidence" value="ECO:0007669"/>
    <property type="project" value="TreeGrafter"/>
</dbReference>
<evidence type="ECO:0000256" key="2">
    <source>
        <dbReference type="RuleBase" id="RU367106"/>
    </source>
</evidence>
<dbReference type="UniPathway" id="UPA00196"/>
<dbReference type="GO" id="GO:0006506">
    <property type="term" value="P:GPI anchor biosynthetic process"/>
    <property type="evidence" value="ECO:0007669"/>
    <property type="project" value="UniProtKB-UniPathway"/>
</dbReference>
<keyword evidence="2" id="KW-0472">Membrane</keyword>
<feature type="transmembrane region" description="Helical" evidence="2">
    <location>
        <begin position="560"/>
        <end position="582"/>
    </location>
</feature>
<keyword evidence="2" id="KW-1133">Transmembrane helix</keyword>
<evidence type="ECO:0000313" key="6">
    <source>
        <dbReference type="Proteomes" id="UP000297716"/>
    </source>
</evidence>
<dbReference type="Gene3D" id="3.40.720.10">
    <property type="entry name" value="Alkaline Phosphatase, subunit A"/>
    <property type="match status" value="1"/>
</dbReference>
<feature type="transmembrane region" description="Helical" evidence="2">
    <location>
        <begin position="529"/>
        <end position="548"/>
    </location>
</feature>
<feature type="transmembrane region" description="Helical" evidence="2">
    <location>
        <begin position="454"/>
        <end position="472"/>
    </location>
</feature>
<comment type="similarity">
    <text evidence="2">Belongs to the PIGG/PIGN/PIGO family. PIGG subfamily.</text>
</comment>
<feature type="transmembrane region" description="Helical" evidence="2">
    <location>
        <begin position="479"/>
        <end position="499"/>
    </location>
</feature>
<feature type="region of interest" description="Disordered" evidence="3">
    <location>
        <begin position="792"/>
        <end position="820"/>
    </location>
</feature>
<feature type="transmembrane region" description="Helical" evidence="2">
    <location>
        <begin position="856"/>
        <end position="874"/>
    </location>
</feature>
<dbReference type="STRING" id="37992.A0A4Z0YP92"/>
<proteinExistence type="inferred from homology"/>
<comment type="pathway">
    <text evidence="2">Glycolipid biosynthesis; glycosylphosphatidylinositol-anchor biosynthesis.</text>
</comment>